<name>A0A367VA25_9PROT</name>
<evidence type="ECO:0000313" key="3">
    <source>
        <dbReference type="Proteomes" id="UP000253061"/>
    </source>
</evidence>
<accession>A0A367VA25</accession>
<dbReference type="Proteomes" id="UP000253061">
    <property type="component" value="Unassembled WGS sequence"/>
</dbReference>
<gene>
    <name evidence="2" type="ORF">TH6_15255</name>
</gene>
<dbReference type="AlphaFoldDB" id="A0A367VA25"/>
<comment type="caution">
    <text evidence="2">The sequence shown here is derived from an EMBL/GenBank/DDBJ whole genome shotgun (WGS) entry which is preliminary data.</text>
</comment>
<dbReference type="RefSeq" id="WP_062954006.1">
    <property type="nucleotide sequence ID" value="NZ_JPWB01000006.1"/>
</dbReference>
<protein>
    <submittedName>
        <fullName evidence="2">Uncharacterized protein</fullName>
    </submittedName>
</protein>
<feature type="compositionally biased region" description="Polar residues" evidence="1">
    <location>
        <begin position="1"/>
        <end position="11"/>
    </location>
</feature>
<evidence type="ECO:0000313" key="2">
    <source>
        <dbReference type="EMBL" id="RCK21110.1"/>
    </source>
</evidence>
<reference evidence="2 3" key="1">
    <citation type="submission" date="2014-07" db="EMBL/GenBank/DDBJ databases">
        <title>Draft genome sequence of Thalassospira profundimaris R8-17.</title>
        <authorList>
            <person name="Lai Q."/>
            <person name="Shao Z."/>
        </authorList>
    </citation>
    <scope>NUCLEOTIDE SEQUENCE [LARGE SCALE GENOMIC DNA]</scope>
    <source>
        <strain evidence="2 3">R8-17</strain>
    </source>
</reference>
<proteinExistence type="predicted"/>
<dbReference type="EMBL" id="JPWB01000006">
    <property type="protein sequence ID" value="RCK21110.1"/>
    <property type="molecule type" value="Genomic_DNA"/>
</dbReference>
<feature type="region of interest" description="Disordered" evidence="1">
    <location>
        <begin position="1"/>
        <end position="29"/>
    </location>
</feature>
<evidence type="ECO:0000256" key="1">
    <source>
        <dbReference type="SAM" id="MobiDB-lite"/>
    </source>
</evidence>
<sequence>MQYQPPVNGDTQDPDRQYVNPVPENGVEGSIPPAEAIEHPMREIEHAINYFLGTVETPLPADEADLQQLRKAISQAVIDGMVDALQRTVPATLGAGFHTTPVDLIVNAGVATFDPATGNRFKHVVDGALHISNPATIPDAGPAQIKLTIDGVGGHGITWGTKYRVKSAPVNDAGAVNRCMLEYDADDDVIDVVTIQRSEV</sequence>
<organism evidence="2 3">
    <name type="scientific">Thalassospira profundimaris</name>
    <dbReference type="NCBI Taxonomy" id="502049"/>
    <lineage>
        <taxon>Bacteria</taxon>
        <taxon>Pseudomonadati</taxon>
        <taxon>Pseudomonadota</taxon>
        <taxon>Alphaproteobacteria</taxon>
        <taxon>Rhodospirillales</taxon>
        <taxon>Thalassospiraceae</taxon>
        <taxon>Thalassospira</taxon>
    </lineage>
</organism>